<comment type="cofactor">
    <cofactor evidence="1">
        <name>pyridoxal 5'-phosphate</name>
        <dbReference type="ChEBI" id="CHEBI:597326"/>
    </cofactor>
</comment>
<comment type="similarity">
    <text evidence="2">Belongs to the group II decarboxylase family.</text>
</comment>
<dbReference type="PANTHER" id="PTHR42735">
    <property type="match status" value="1"/>
</dbReference>
<sequence>MANAKPATLVSMVENKIPRTDDNENKNVQLDLNHVFQKYLHILCSHQESSSAAVNEMEVTSNDLSTPLSRKGFAVSDILQRMVSIVSHPDSPLPHGLEFNDIGHLAVLSRGLACYLASVLDKNQLTKLANRTTIDTNMWLSKIFRYEKGALYFHEEAGDGLIKVGRLTLLTKCPKFQSEGFHALYARPPVIYISSAAPASLGKYLCSQLGLPYSCLSIVPCVASSSTFDETMDLASLERSLNEDVACGTPMCGQNDNTSYLRELCDKYNLWLHLEGNGLALLALEKPPASYEACRKATSITLRLSDWFNWPGCNIAGMTNSETLMKLHGLSLWISMQYLGQDAMAKMVNFGTELAQQLIHRLDLMKDVTRLQQENSVNPVVVFRYKPNSKSNESNHNLSTPPDDLSSTVKKDSVEETNSGIVTTVSNLVLDSYNKLLLYHLSQSVRSMHIELIELSKDGYWLKFDPIKTAIKYKTTQDDVDEFISCLRDEITVMNVTINSKSEFETAIKSNKRLKLAEVHQVTGLGAVQFVPEYLVHDDIDTVKLTDRKRSALKKVNRLLAETLEEQDKALFALVTTTDDYPCVAVGMISQPEKIPNIIDTIIQKASELDDNSQLLEEMSELIKKSIAATQETLKQEAEDYFWEEGVYRQVPLISTVMNWWSPPTKTAIPGRTLNLSKGTVESTEPTYELKMQVQQSFDDDNSS</sequence>
<keyword evidence="11" id="KW-1185">Reference proteome</keyword>
<evidence type="ECO:0000259" key="9">
    <source>
        <dbReference type="Pfam" id="PF22937"/>
    </source>
</evidence>
<evidence type="ECO:0000313" key="10">
    <source>
        <dbReference type="EMBL" id="EDV27678.1"/>
    </source>
</evidence>
<evidence type="ECO:0000313" key="11">
    <source>
        <dbReference type="Proteomes" id="UP000009022"/>
    </source>
</evidence>
<protein>
    <recommendedName>
        <fullName evidence="6">Pyridoxal-dependent decarboxylase domain-containing protein 1</fullName>
    </recommendedName>
</protein>
<evidence type="ECO:0000256" key="3">
    <source>
        <dbReference type="ARBA" id="ARBA00022793"/>
    </source>
</evidence>
<evidence type="ECO:0000259" key="8">
    <source>
        <dbReference type="Pfam" id="PF22930"/>
    </source>
</evidence>
<dbReference type="STRING" id="10228.B3RPQ2"/>
<dbReference type="Gene3D" id="3.40.640.10">
    <property type="entry name" value="Type I PLP-dependent aspartate aminotransferase-like (Major domain)"/>
    <property type="match status" value="1"/>
</dbReference>
<dbReference type="GeneID" id="6751275"/>
<dbReference type="InterPro" id="IPR015421">
    <property type="entry name" value="PyrdxlP-dep_Trfase_major"/>
</dbReference>
<dbReference type="InterPro" id="IPR015424">
    <property type="entry name" value="PyrdxlP-dep_Trfase"/>
</dbReference>
<dbReference type="PANTHER" id="PTHR42735:SF1">
    <property type="entry name" value="PYRIDOXAL-DEPENDENT DECARBOXYLASE DOMAIN-CONTAINING PROTEIN 1-RELATED"/>
    <property type="match status" value="1"/>
</dbReference>
<dbReference type="GO" id="GO:0016831">
    <property type="term" value="F:carboxy-lyase activity"/>
    <property type="evidence" value="ECO:0007669"/>
    <property type="project" value="UniProtKB-KW"/>
</dbReference>
<dbReference type="CTD" id="6751275"/>
<evidence type="ECO:0000256" key="6">
    <source>
        <dbReference type="ARBA" id="ARBA00047190"/>
    </source>
</evidence>
<accession>B3RPQ2</accession>
<keyword evidence="4" id="KW-0663">Pyridoxal phosphate</keyword>
<keyword evidence="3" id="KW-0210">Decarboxylase</keyword>
<keyword evidence="5" id="KW-0456">Lyase</keyword>
<evidence type="ECO:0000256" key="7">
    <source>
        <dbReference type="SAM" id="MobiDB-lite"/>
    </source>
</evidence>
<evidence type="ECO:0000256" key="1">
    <source>
        <dbReference type="ARBA" id="ARBA00001933"/>
    </source>
</evidence>
<dbReference type="HOGENOM" id="CLU_014327_0_0_1"/>
<dbReference type="AlphaFoldDB" id="B3RPQ2"/>
<feature type="domain" description="PDXDC1-like third" evidence="9">
    <location>
        <begin position="504"/>
        <end position="614"/>
    </location>
</feature>
<organism evidence="10 11">
    <name type="scientific">Trichoplax adhaerens</name>
    <name type="common">Trichoplax reptans</name>
    <dbReference type="NCBI Taxonomy" id="10228"/>
    <lineage>
        <taxon>Eukaryota</taxon>
        <taxon>Metazoa</taxon>
        <taxon>Placozoa</taxon>
        <taxon>Uniplacotomia</taxon>
        <taxon>Trichoplacea</taxon>
        <taxon>Trichoplacidae</taxon>
        <taxon>Trichoplax</taxon>
    </lineage>
</organism>
<dbReference type="Proteomes" id="UP000009022">
    <property type="component" value="Unassembled WGS sequence"/>
</dbReference>
<dbReference type="KEGG" id="tad:TRIADDRAFT_53620"/>
<dbReference type="RefSeq" id="XP_002109512.1">
    <property type="nucleotide sequence ID" value="XM_002109476.1"/>
</dbReference>
<reference evidence="10 11" key="1">
    <citation type="journal article" date="2008" name="Nature">
        <title>The Trichoplax genome and the nature of placozoans.</title>
        <authorList>
            <person name="Srivastava M."/>
            <person name="Begovic E."/>
            <person name="Chapman J."/>
            <person name="Putnam N.H."/>
            <person name="Hellsten U."/>
            <person name="Kawashima T."/>
            <person name="Kuo A."/>
            <person name="Mitros T."/>
            <person name="Salamov A."/>
            <person name="Carpenter M.L."/>
            <person name="Signorovitch A.Y."/>
            <person name="Moreno M.A."/>
            <person name="Kamm K."/>
            <person name="Grimwood J."/>
            <person name="Schmutz J."/>
            <person name="Shapiro H."/>
            <person name="Grigoriev I.V."/>
            <person name="Buss L.W."/>
            <person name="Schierwater B."/>
            <person name="Dellaporta S.L."/>
            <person name="Rokhsar D.S."/>
        </authorList>
    </citation>
    <scope>NUCLEOTIDE SEQUENCE [LARGE SCALE GENOMIC DNA]</scope>
    <source>
        <strain evidence="10 11">Grell-BS-1999</strain>
    </source>
</reference>
<name>B3RPQ2_TRIAD</name>
<dbReference type="InterPro" id="IPR055103">
    <property type="entry name" value="PDXDC1-like_2nd"/>
</dbReference>
<gene>
    <name evidence="10" type="ORF">TRIADDRAFT_53620</name>
</gene>
<evidence type="ECO:0000256" key="4">
    <source>
        <dbReference type="ARBA" id="ARBA00022898"/>
    </source>
</evidence>
<proteinExistence type="inferred from homology"/>
<dbReference type="OMA" id="RLQYACR"/>
<dbReference type="Pfam" id="PF22930">
    <property type="entry name" value="PDXDC1-like_cen"/>
    <property type="match status" value="1"/>
</dbReference>
<dbReference type="InterPro" id="IPR055102">
    <property type="entry name" value="PDXDC1-like_3rd"/>
</dbReference>
<dbReference type="SUPFAM" id="SSF53383">
    <property type="entry name" value="PLP-dependent transferases"/>
    <property type="match status" value="1"/>
</dbReference>
<dbReference type="OrthoDB" id="2161780at2759"/>
<dbReference type="eggNOG" id="KOG0630">
    <property type="taxonomic scope" value="Eukaryota"/>
</dbReference>
<dbReference type="EMBL" id="DS985242">
    <property type="protein sequence ID" value="EDV27678.1"/>
    <property type="molecule type" value="Genomic_DNA"/>
</dbReference>
<dbReference type="InterPro" id="IPR050477">
    <property type="entry name" value="GrpII_AminoAcid_Decarb"/>
</dbReference>
<dbReference type="InParanoid" id="B3RPQ2"/>
<dbReference type="Pfam" id="PF22937">
    <property type="entry name" value="PDXDC1-like_cen2"/>
    <property type="match status" value="1"/>
</dbReference>
<evidence type="ECO:0000256" key="5">
    <source>
        <dbReference type="ARBA" id="ARBA00023239"/>
    </source>
</evidence>
<evidence type="ECO:0000256" key="2">
    <source>
        <dbReference type="ARBA" id="ARBA00009533"/>
    </source>
</evidence>
<feature type="domain" description="PDXDC1/PDXD2 second" evidence="8">
    <location>
        <begin position="378"/>
        <end position="498"/>
    </location>
</feature>
<feature type="region of interest" description="Disordered" evidence="7">
    <location>
        <begin position="387"/>
        <end position="409"/>
    </location>
</feature>
<dbReference type="PhylomeDB" id="B3RPQ2"/>
<feature type="compositionally biased region" description="Polar residues" evidence="7">
    <location>
        <begin position="388"/>
        <end position="408"/>
    </location>
</feature>